<protein>
    <submittedName>
        <fullName evidence="2">Uncharacterized protein</fullName>
    </submittedName>
</protein>
<sequence length="139" mass="15438">MRALIQVLFFLSISMIAFARTEVVIPERKVETIVSLRTIADWFSPRYIEESEYEGGSVVLDVGTGINGNEVTNAHIELYSGDYVITEFGSGVSAIRYNAGSEEKFIEIRVNKSVVTSLVIKLYTEGAVDYSFTLPVKSL</sequence>
<feature type="signal peptide" evidence="1">
    <location>
        <begin position="1"/>
        <end position="19"/>
    </location>
</feature>
<reference evidence="2 3" key="1">
    <citation type="submission" date="2019-11" db="EMBL/GenBank/DDBJ databases">
        <authorList>
            <person name="Holert J."/>
        </authorList>
    </citation>
    <scope>NUCLEOTIDE SEQUENCE [LARGE SCALE GENOMIC DNA]</scope>
    <source>
        <strain evidence="2">SB11_3</strain>
    </source>
</reference>
<dbReference type="EMBL" id="CACSIO010000028">
    <property type="protein sequence ID" value="CAA0117899.1"/>
    <property type="molecule type" value="Genomic_DNA"/>
</dbReference>
<feature type="chain" id="PRO_5024968598" evidence="1">
    <location>
        <begin position="20"/>
        <end position="139"/>
    </location>
</feature>
<evidence type="ECO:0000313" key="3">
    <source>
        <dbReference type="Proteomes" id="UP000441399"/>
    </source>
</evidence>
<evidence type="ECO:0000313" key="2">
    <source>
        <dbReference type="EMBL" id="CAA0117899.1"/>
    </source>
</evidence>
<keyword evidence="3" id="KW-1185">Reference proteome</keyword>
<dbReference type="Proteomes" id="UP000441399">
    <property type="component" value="Unassembled WGS sequence"/>
</dbReference>
<dbReference type="AlphaFoldDB" id="A0A5S9QJS1"/>
<accession>A0A5S9QJS1</accession>
<name>A0A5S9QJS1_9GAMM</name>
<evidence type="ECO:0000256" key="1">
    <source>
        <dbReference type="SAM" id="SignalP"/>
    </source>
</evidence>
<keyword evidence="1" id="KW-0732">Signal</keyword>
<gene>
    <name evidence="2" type="ORF">OPDIPICF_04811</name>
</gene>
<organism evidence="2 3">
    <name type="scientific">BD1-7 clade bacterium</name>
    <dbReference type="NCBI Taxonomy" id="2029982"/>
    <lineage>
        <taxon>Bacteria</taxon>
        <taxon>Pseudomonadati</taxon>
        <taxon>Pseudomonadota</taxon>
        <taxon>Gammaproteobacteria</taxon>
        <taxon>Cellvibrionales</taxon>
        <taxon>Spongiibacteraceae</taxon>
        <taxon>BD1-7 clade</taxon>
    </lineage>
</organism>
<proteinExistence type="predicted"/>